<gene>
    <name evidence="1" type="ORF">P13BB106kb_p064</name>
</gene>
<sequence>MGENMLTVLREILETFRKNGYPTVAVSTVLGDLQRINKDYISRDELLKYIKSQNKAIETTEAKANELGIDYQPDQLFVELLDELWERYAPVLLSEAQLVQYFNQVIDLNTDTVITKAILMRLLKAEFAGQYDGKMASQIADRVLKEAGK</sequence>
<dbReference type="Proteomes" id="UP000240663">
    <property type="component" value="Segment"/>
</dbReference>
<accession>A0A2D2W6X5</accession>
<evidence type="ECO:0000313" key="2">
    <source>
        <dbReference type="Proteomes" id="UP000240663"/>
    </source>
</evidence>
<proteinExistence type="predicted"/>
<protein>
    <submittedName>
        <fullName evidence="1">Uncharacterized protein</fullName>
    </submittedName>
</protein>
<dbReference type="EMBL" id="MF979564">
    <property type="protein sequence ID" value="ATS94048.1"/>
    <property type="molecule type" value="Genomic_DNA"/>
</dbReference>
<name>A0A2D2W6X5_9CAUD</name>
<reference evidence="1 2" key="1">
    <citation type="submission" date="2017-09" db="EMBL/GenBank/DDBJ databases">
        <title>Complete genome sequence of bacteriophage (DU_PP_V) infecting Pectobacterium spp.</title>
        <authorList>
            <person name="Park T.-H."/>
        </authorList>
    </citation>
    <scope>NUCLEOTIDE SEQUENCE [LARGE SCALE GENOMIC DNA]</scope>
</reference>
<evidence type="ECO:0000313" key="1">
    <source>
        <dbReference type="EMBL" id="ATS94048.1"/>
    </source>
</evidence>
<keyword evidence="2" id="KW-1185">Reference proteome</keyword>
<organism evidence="1 2">
    <name type="scientific">Pectobacterium phage DU_PP_V</name>
    <dbReference type="NCBI Taxonomy" id="2041492"/>
    <lineage>
        <taxon>Viruses</taxon>
        <taxon>Duplodnaviria</taxon>
        <taxon>Heunggongvirae</taxon>
        <taxon>Uroviricota</taxon>
        <taxon>Caudoviricetes</taxon>
        <taxon>Demerecviridae</taxon>
        <taxon>Mccorquodalevirinae</taxon>
        <taxon>Hongcheonvirus</taxon>
        <taxon>Hongcheonvirus DUPPV</taxon>
    </lineage>
</organism>